<comment type="similarity">
    <text evidence="8">Belongs to the two pore domain potassium channel (TC 1.A.1.8) family.</text>
</comment>
<feature type="transmembrane region" description="Helical" evidence="9">
    <location>
        <begin position="225"/>
        <end position="243"/>
    </location>
</feature>
<proteinExistence type="inferred from homology"/>
<feature type="transmembrane region" description="Helical" evidence="9">
    <location>
        <begin position="81"/>
        <end position="99"/>
    </location>
</feature>
<evidence type="ECO:0000256" key="2">
    <source>
        <dbReference type="ARBA" id="ARBA00022448"/>
    </source>
</evidence>
<dbReference type="Pfam" id="PF07885">
    <property type="entry name" value="Ion_trans_2"/>
    <property type="match status" value="2"/>
</dbReference>
<dbReference type="InterPro" id="IPR003280">
    <property type="entry name" value="2pore_dom_K_chnl"/>
</dbReference>
<accession>A0ABN8Q045</accession>
<keyword evidence="6 9" id="KW-0472">Membrane</keyword>
<dbReference type="SUPFAM" id="SSF81324">
    <property type="entry name" value="Voltage-gated potassium channels"/>
    <property type="match status" value="2"/>
</dbReference>
<feature type="transmembrane region" description="Helical" evidence="9">
    <location>
        <begin position="12"/>
        <end position="29"/>
    </location>
</feature>
<feature type="domain" description="Potassium channel" evidence="10">
    <location>
        <begin position="80"/>
        <end position="135"/>
    </location>
</feature>
<evidence type="ECO:0000259" key="10">
    <source>
        <dbReference type="Pfam" id="PF07885"/>
    </source>
</evidence>
<dbReference type="PANTHER" id="PTHR11003:SF345">
    <property type="entry name" value="TWIK FAMILY OF POTASSIUM CHANNELS PROTEIN 18"/>
    <property type="match status" value="1"/>
</dbReference>
<evidence type="ECO:0000256" key="6">
    <source>
        <dbReference type="ARBA" id="ARBA00023136"/>
    </source>
</evidence>
<keyword evidence="3 8" id="KW-0812">Transmembrane</keyword>
<dbReference type="PANTHER" id="PTHR11003">
    <property type="entry name" value="POTASSIUM CHANNEL, SUBFAMILY K"/>
    <property type="match status" value="1"/>
</dbReference>
<evidence type="ECO:0000313" key="12">
    <source>
        <dbReference type="Proteomes" id="UP001159405"/>
    </source>
</evidence>
<evidence type="ECO:0000256" key="1">
    <source>
        <dbReference type="ARBA" id="ARBA00004141"/>
    </source>
</evidence>
<feature type="domain" description="Potassium channel" evidence="10">
    <location>
        <begin position="174"/>
        <end position="225"/>
    </location>
</feature>
<dbReference type="EMBL" id="CALNXK010000098">
    <property type="protein sequence ID" value="CAH3154483.1"/>
    <property type="molecule type" value="Genomic_DNA"/>
</dbReference>
<evidence type="ECO:0000313" key="11">
    <source>
        <dbReference type="EMBL" id="CAH3154483.1"/>
    </source>
</evidence>
<name>A0ABN8Q045_9CNID</name>
<comment type="subcellular location">
    <subcellularLocation>
        <location evidence="1">Membrane</location>
        <topology evidence="1">Multi-pass membrane protein</topology>
    </subcellularLocation>
</comment>
<dbReference type="Gene3D" id="1.10.287.70">
    <property type="match status" value="1"/>
</dbReference>
<keyword evidence="5 8" id="KW-0406">Ion transport</keyword>
<keyword evidence="4 9" id="KW-1133">Transmembrane helix</keyword>
<feature type="transmembrane region" description="Helical" evidence="9">
    <location>
        <begin position="111"/>
        <end position="128"/>
    </location>
</feature>
<organism evidence="11 12">
    <name type="scientific">Porites lobata</name>
    <dbReference type="NCBI Taxonomy" id="104759"/>
    <lineage>
        <taxon>Eukaryota</taxon>
        <taxon>Metazoa</taxon>
        <taxon>Cnidaria</taxon>
        <taxon>Anthozoa</taxon>
        <taxon>Hexacorallia</taxon>
        <taxon>Scleractinia</taxon>
        <taxon>Fungiina</taxon>
        <taxon>Poritidae</taxon>
        <taxon>Porites</taxon>
    </lineage>
</organism>
<dbReference type="Proteomes" id="UP001159405">
    <property type="component" value="Unassembled WGS sequence"/>
</dbReference>
<reference evidence="11 12" key="1">
    <citation type="submission" date="2022-05" db="EMBL/GenBank/DDBJ databases">
        <authorList>
            <consortium name="Genoscope - CEA"/>
            <person name="William W."/>
        </authorList>
    </citation>
    <scope>NUCLEOTIDE SEQUENCE [LARGE SCALE GENOMIC DNA]</scope>
</reference>
<dbReference type="PRINTS" id="PR01333">
    <property type="entry name" value="2POREKCHANEL"/>
</dbReference>
<evidence type="ECO:0000256" key="3">
    <source>
        <dbReference type="ARBA" id="ARBA00022692"/>
    </source>
</evidence>
<evidence type="ECO:0000256" key="7">
    <source>
        <dbReference type="ARBA" id="ARBA00023303"/>
    </source>
</evidence>
<keyword evidence="7 8" id="KW-0407">Ion channel</keyword>
<feature type="non-terminal residue" evidence="11">
    <location>
        <position position="301"/>
    </location>
</feature>
<evidence type="ECO:0000256" key="8">
    <source>
        <dbReference type="RuleBase" id="RU003857"/>
    </source>
</evidence>
<evidence type="ECO:0000256" key="4">
    <source>
        <dbReference type="ARBA" id="ARBA00022989"/>
    </source>
</evidence>
<evidence type="ECO:0000256" key="9">
    <source>
        <dbReference type="SAM" id="Phobius"/>
    </source>
</evidence>
<gene>
    <name evidence="11" type="ORF">PLOB_00050050</name>
</gene>
<dbReference type="InterPro" id="IPR013099">
    <property type="entry name" value="K_chnl_dom"/>
</dbReference>
<evidence type="ECO:0000256" key="5">
    <source>
        <dbReference type="ARBA" id="ARBA00023065"/>
    </source>
</evidence>
<sequence>MRPLVKKAIVPVLIFYVYGLFIAWIFTFIEKRDEEVQEKIEKELKQLRLEADLKYNMTDDDFNSFVKRAAEAMKGEIELDWTFLNSCGFVFAALTTVGYGSITPKTPLGQGITIIFCIIGIPITMLAMKTLGELLAIGVRFLVIKMDTVLLKRTEPRHVKVKSFILSCLLINLLEVLLAALSSTVIENWSFLESLYAWFTTFTTIGFGDYVHLESYTRKAANGKMPKASLVLYGIFISVPYVGGLSRVSCMLSCLVDSLDKIRHFCDRFVSCFPSLDSRILRFSPCKQSRYSIKQEESCAR</sequence>
<feature type="transmembrane region" description="Helical" evidence="9">
    <location>
        <begin position="163"/>
        <end position="183"/>
    </location>
</feature>
<comment type="caution">
    <text evidence="11">The sequence shown here is derived from an EMBL/GenBank/DDBJ whole genome shotgun (WGS) entry which is preliminary data.</text>
</comment>
<protein>
    <recommendedName>
        <fullName evidence="10">Potassium channel domain-containing protein</fullName>
    </recommendedName>
</protein>
<feature type="transmembrane region" description="Helical" evidence="9">
    <location>
        <begin position="195"/>
        <end position="213"/>
    </location>
</feature>
<keyword evidence="2 8" id="KW-0813">Transport</keyword>
<keyword evidence="12" id="KW-1185">Reference proteome</keyword>